<evidence type="ECO:0000313" key="9">
    <source>
        <dbReference type="EMBL" id="MPR34827.1"/>
    </source>
</evidence>
<gene>
    <name evidence="9" type="ORF">GBK04_16065</name>
</gene>
<proteinExistence type="predicted"/>
<feature type="domain" description="MacB-like periplasmic core" evidence="8">
    <location>
        <begin position="431"/>
        <end position="629"/>
    </location>
</feature>
<organism evidence="9 10">
    <name type="scientific">Salmonirosea aquatica</name>
    <dbReference type="NCBI Taxonomy" id="2654236"/>
    <lineage>
        <taxon>Bacteria</taxon>
        <taxon>Pseudomonadati</taxon>
        <taxon>Bacteroidota</taxon>
        <taxon>Cytophagia</taxon>
        <taxon>Cytophagales</taxon>
        <taxon>Spirosomataceae</taxon>
        <taxon>Salmonirosea</taxon>
    </lineage>
</organism>
<dbReference type="Pfam" id="PF12704">
    <property type="entry name" value="MacB_PCD"/>
    <property type="match status" value="2"/>
</dbReference>
<keyword evidence="5 6" id="KW-0472">Membrane</keyword>
<dbReference type="GO" id="GO:0022857">
    <property type="term" value="F:transmembrane transporter activity"/>
    <property type="evidence" value="ECO:0007669"/>
    <property type="project" value="TreeGrafter"/>
</dbReference>
<keyword evidence="10" id="KW-1185">Reference proteome</keyword>
<name>A0A7C9FDK6_9BACT</name>
<evidence type="ECO:0000259" key="7">
    <source>
        <dbReference type="Pfam" id="PF02687"/>
    </source>
</evidence>
<keyword evidence="2" id="KW-1003">Cell membrane</keyword>
<dbReference type="EMBL" id="WHLY01000002">
    <property type="protein sequence ID" value="MPR34827.1"/>
    <property type="molecule type" value="Genomic_DNA"/>
</dbReference>
<feature type="transmembrane region" description="Helical" evidence="6">
    <location>
        <begin position="375"/>
        <end position="398"/>
    </location>
</feature>
<feature type="transmembrane region" description="Helical" evidence="6">
    <location>
        <begin position="284"/>
        <end position="305"/>
    </location>
</feature>
<feature type="transmembrane region" description="Helical" evidence="6">
    <location>
        <begin position="20"/>
        <end position="41"/>
    </location>
</feature>
<evidence type="ECO:0000256" key="3">
    <source>
        <dbReference type="ARBA" id="ARBA00022692"/>
    </source>
</evidence>
<dbReference type="Proteomes" id="UP000479293">
    <property type="component" value="Unassembled WGS sequence"/>
</dbReference>
<dbReference type="GO" id="GO:0005886">
    <property type="term" value="C:plasma membrane"/>
    <property type="evidence" value="ECO:0007669"/>
    <property type="project" value="UniProtKB-SubCell"/>
</dbReference>
<dbReference type="InterPro" id="IPR050250">
    <property type="entry name" value="Macrolide_Exporter_MacB"/>
</dbReference>
<dbReference type="PROSITE" id="PS51257">
    <property type="entry name" value="PROKAR_LIPOPROTEIN"/>
    <property type="match status" value="1"/>
</dbReference>
<keyword evidence="4 6" id="KW-1133">Transmembrane helix</keyword>
<evidence type="ECO:0000313" key="10">
    <source>
        <dbReference type="Proteomes" id="UP000479293"/>
    </source>
</evidence>
<dbReference type="PANTHER" id="PTHR30572:SF18">
    <property type="entry name" value="ABC-TYPE MACROLIDE FAMILY EXPORT SYSTEM PERMEASE COMPONENT 2"/>
    <property type="match status" value="1"/>
</dbReference>
<reference evidence="9 10" key="1">
    <citation type="submission" date="2019-10" db="EMBL/GenBank/DDBJ databases">
        <title>Draft Genome Sequence of Cytophagaceae sp. SJW1-29.</title>
        <authorList>
            <person name="Choi A."/>
        </authorList>
    </citation>
    <scope>NUCLEOTIDE SEQUENCE [LARGE SCALE GENOMIC DNA]</scope>
    <source>
        <strain evidence="9 10">SJW1-29</strain>
    </source>
</reference>
<dbReference type="RefSeq" id="WP_152761368.1">
    <property type="nucleotide sequence ID" value="NZ_WHLY01000002.1"/>
</dbReference>
<dbReference type="InterPro" id="IPR025857">
    <property type="entry name" value="MacB_PCD"/>
</dbReference>
<dbReference type="PANTHER" id="PTHR30572">
    <property type="entry name" value="MEMBRANE COMPONENT OF TRANSPORTER-RELATED"/>
    <property type="match status" value="1"/>
</dbReference>
<feature type="transmembrane region" description="Helical" evidence="6">
    <location>
        <begin position="326"/>
        <end position="355"/>
    </location>
</feature>
<evidence type="ECO:0000256" key="6">
    <source>
        <dbReference type="SAM" id="Phobius"/>
    </source>
</evidence>
<dbReference type="AlphaFoldDB" id="A0A7C9FDK6"/>
<feature type="domain" description="ABC3 transporter permease C-terminal" evidence="7">
    <location>
        <begin position="287"/>
        <end position="399"/>
    </location>
</feature>
<feature type="transmembrane region" description="Helical" evidence="6">
    <location>
        <begin position="419"/>
        <end position="442"/>
    </location>
</feature>
<feature type="transmembrane region" description="Helical" evidence="6">
    <location>
        <begin position="751"/>
        <end position="771"/>
    </location>
</feature>
<evidence type="ECO:0000256" key="4">
    <source>
        <dbReference type="ARBA" id="ARBA00022989"/>
    </source>
</evidence>
<evidence type="ECO:0000256" key="1">
    <source>
        <dbReference type="ARBA" id="ARBA00004651"/>
    </source>
</evidence>
<feature type="domain" description="MacB-like periplasmic core" evidence="8">
    <location>
        <begin position="21"/>
        <end position="241"/>
    </location>
</feature>
<comment type="subcellular location">
    <subcellularLocation>
        <location evidence="1">Cell membrane</location>
        <topology evidence="1">Multi-pass membrane protein</topology>
    </subcellularLocation>
</comment>
<feature type="domain" description="ABC3 transporter permease C-terminal" evidence="7">
    <location>
        <begin position="671"/>
        <end position="783"/>
    </location>
</feature>
<accession>A0A7C9FDK6</accession>
<protein>
    <submittedName>
        <fullName evidence="9">FtsX-like permease family protein</fullName>
    </submittedName>
</protein>
<sequence length="790" mass="87285">MLTSYLKIALRSLLKQRLFAGINIFGLSLGMACALMIGLWVRDEVSYDRFLPGVEDVYNIRVNYAFNGGAVETAQYVPVPLQEAIARDIPDVAAVTKTNGGSESLVKAIGTAGPEKAAKERGTFVSAEFFEVFPLPALSGDPKVALAQPDQIVISRKLAEKYFPNQSASGQTLQLDDDKLYTVGAVLEDLPANSTLQFDWLANFKNIEQPYMSEWGWNSVIMYARLLPTATADHAAASMKDIFRRYAKFDNGEVPVLHPMTDMHLYSDYKDGKAAGGRIEYVRIFSIVALFILLIACVNFMNLATARSSVRAREVGIRKVMGAGRASLIGQFLGESMLMSLLAALLALTMVWSALPAFNQLFDKHIVLDLTNPSLWLLVVELVLVTGLLSGSYPALFLSALRPIRILKGFTKVGTGPALFRRSLVVFQFSLSVFLIVGMLTVGSQMRYLRTTHLGLDRENVLYIPLEGTFEQFEKSDLLRQETMRQPAVASATLTSQLPVNVRNSTTDLSWPGKEPKRLVEVSTMNVSSDFIRTMNIELIAGRDFRANSPADSANYLINETAAKLMGMSEPVGQEITFNRGKGHVVGLMKDFHLNSMHQTIAPLVISFYPENTRYLLVKTRAGQVPSALASLEQINRKLNPSYPFNYHFVDEAYEQLYQSEQQVGTLVNYFGILAIVISCLGLFGLTAFTAEQRTREIGVRKVLGASVLGIVRLLSTDFVRLVLIALVVVSPLAWWAADQWLSTFAYRIELSWAIFVLAGVLAVVVALLTVSFQSVKAALMNPVESLRSE</sequence>
<dbReference type="Pfam" id="PF02687">
    <property type="entry name" value="FtsX"/>
    <property type="match status" value="2"/>
</dbReference>
<feature type="transmembrane region" description="Helical" evidence="6">
    <location>
        <begin position="703"/>
        <end position="731"/>
    </location>
</feature>
<comment type="caution">
    <text evidence="9">The sequence shown here is derived from an EMBL/GenBank/DDBJ whole genome shotgun (WGS) entry which is preliminary data.</text>
</comment>
<evidence type="ECO:0000256" key="5">
    <source>
        <dbReference type="ARBA" id="ARBA00023136"/>
    </source>
</evidence>
<keyword evidence="3 6" id="KW-0812">Transmembrane</keyword>
<feature type="transmembrane region" description="Helical" evidence="6">
    <location>
        <begin position="667"/>
        <end position="691"/>
    </location>
</feature>
<dbReference type="InterPro" id="IPR003838">
    <property type="entry name" value="ABC3_permease_C"/>
</dbReference>
<evidence type="ECO:0000256" key="2">
    <source>
        <dbReference type="ARBA" id="ARBA00022475"/>
    </source>
</evidence>
<evidence type="ECO:0000259" key="8">
    <source>
        <dbReference type="Pfam" id="PF12704"/>
    </source>
</evidence>